<dbReference type="AlphaFoldDB" id="A0A0B7N856"/>
<dbReference type="PANTHER" id="PTHR21678:SF0">
    <property type="entry name" value="C3H1-TYPE DOMAIN-CONTAINING PROTEIN"/>
    <property type="match status" value="1"/>
</dbReference>
<dbReference type="Pfam" id="PF22877">
    <property type="entry name" value="RRM_Thc1"/>
    <property type="match status" value="1"/>
</dbReference>
<dbReference type="InterPro" id="IPR053800">
    <property type="entry name" value="Thc1_RRM"/>
</dbReference>
<name>A0A0B7N856_9FUNG</name>
<evidence type="ECO:0000259" key="2">
    <source>
        <dbReference type="Pfam" id="PF22877"/>
    </source>
</evidence>
<proteinExistence type="predicted"/>
<sequence length="285" mass="32807">METKSKRSVLQPYIPVHRRNQPEKATALSSLASTRTLPKEEAEVRRRGRGQFRAPINEEGDTTSNIYKESKTNIQNSKNDIILENLTAKVENFTVKSNDDDKEDWEEEFEIESDSIKKVESNKTIFAKEPVPLINDDELTTTLDCYDFPSSFKTYHLQEMFREYESMKGGYSIKWMDDTRALIVFEHPNTAKRAYIDHINSPFVKIRPYKGHVENKPSGPVPRRPATTDMVAKRLVHSALGVRSIKTEEQRHAEKELLKAAKEQRLAEKAYNAAREKQIASAFDD</sequence>
<accession>A0A0B7N856</accession>
<feature type="region of interest" description="Disordered" evidence="1">
    <location>
        <begin position="1"/>
        <end position="65"/>
    </location>
</feature>
<dbReference type="OrthoDB" id="5418203at2759"/>
<dbReference type="Proteomes" id="UP000054107">
    <property type="component" value="Unassembled WGS sequence"/>
</dbReference>
<dbReference type="Gene3D" id="3.30.70.330">
    <property type="match status" value="1"/>
</dbReference>
<dbReference type="GO" id="GO:0003676">
    <property type="term" value="F:nucleic acid binding"/>
    <property type="evidence" value="ECO:0007669"/>
    <property type="project" value="InterPro"/>
</dbReference>
<keyword evidence="4" id="KW-1185">Reference proteome</keyword>
<dbReference type="InterPro" id="IPR035979">
    <property type="entry name" value="RBD_domain_sf"/>
</dbReference>
<evidence type="ECO:0000313" key="4">
    <source>
        <dbReference type="Proteomes" id="UP000054107"/>
    </source>
</evidence>
<dbReference type="InterPro" id="IPR039884">
    <property type="entry name" value="R3HC1/R3HCL"/>
</dbReference>
<reference evidence="3 4" key="1">
    <citation type="submission" date="2014-09" db="EMBL/GenBank/DDBJ databases">
        <authorList>
            <person name="Ellenberger Sabrina"/>
        </authorList>
    </citation>
    <scope>NUCLEOTIDE SEQUENCE [LARGE SCALE GENOMIC DNA]</scope>
    <source>
        <strain evidence="3 4">CBS 412.66</strain>
    </source>
</reference>
<evidence type="ECO:0000256" key="1">
    <source>
        <dbReference type="SAM" id="MobiDB-lite"/>
    </source>
</evidence>
<dbReference type="PANTHER" id="PTHR21678">
    <property type="entry name" value="GROWTH INHIBITION AND DIFFERENTIATION RELATED PROTEIN 88"/>
    <property type="match status" value="1"/>
</dbReference>
<organism evidence="3 4">
    <name type="scientific">Parasitella parasitica</name>
    <dbReference type="NCBI Taxonomy" id="35722"/>
    <lineage>
        <taxon>Eukaryota</taxon>
        <taxon>Fungi</taxon>
        <taxon>Fungi incertae sedis</taxon>
        <taxon>Mucoromycota</taxon>
        <taxon>Mucoromycotina</taxon>
        <taxon>Mucoromycetes</taxon>
        <taxon>Mucorales</taxon>
        <taxon>Mucorineae</taxon>
        <taxon>Mucoraceae</taxon>
        <taxon>Parasitella</taxon>
    </lineage>
</organism>
<dbReference type="InterPro" id="IPR012677">
    <property type="entry name" value="Nucleotide-bd_a/b_plait_sf"/>
</dbReference>
<feature type="compositionally biased region" description="Polar residues" evidence="1">
    <location>
        <begin position="27"/>
        <end position="36"/>
    </location>
</feature>
<dbReference type="SUPFAM" id="SSF54928">
    <property type="entry name" value="RNA-binding domain, RBD"/>
    <property type="match status" value="1"/>
</dbReference>
<dbReference type="EMBL" id="LN726622">
    <property type="protein sequence ID" value="CEP11600.1"/>
    <property type="molecule type" value="Genomic_DNA"/>
</dbReference>
<gene>
    <name evidence="3" type="primary">PARPA_05474.1 scaffold 18426</name>
</gene>
<evidence type="ECO:0000313" key="3">
    <source>
        <dbReference type="EMBL" id="CEP11600.1"/>
    </source>
</evidence>
<feature type="domain" description="Thc1 RRM" evidence="2">
    <location>
        <begin position="154"/>
        <end position="212"/>
    </location>
</feature>
<protein>
    <recommendedName>
        <fullName evidence="2">Thc1 RRM domain-containing protein</fullName>
    </recommendedName>
</protein>